<sequence length="64" mass="6997">MGGSFAQSAHERGPRFHIGAENTLPKTKWRISRGDIWPSQSSIGVLSEQIFSGNINSLCGRVIL</sequence>
<proteinExistence type="predicted"/>
<evidence type="ECO:0000313" key="1">
    <source>
        <dbReference type="EMBL" id="TFK36190.1"/>
    </source>
</evidence>
<evidence type="ECO:0000313" key="2">
    <source>
        <dbReference type="Proteomes" id="UP000308652"/>
    </source>
</evidence>
<accession>A0A5C3LTE3</accession>
<gene>
    <name evidence="1" type="ORF">BDQ12DRAFT_686981</name>
</gene>
<organism evidence="1 2">
    <name type="scientific">Crucibulum laeve</name>
    <dbReference type="NCBI Taxonomy" id="68775"/>
    <lineage>
        <taxon>Eukaryota</taxon>
        <taxon>Fungi</taxon>
        <taxon>Dikarya</taxon>
        <taxon>Basidiomycota</taxon>
        <taxon>Agaricomycotina</taxon>
        <taxon>Agaricomycetes</taxon>
        <taxon>Agaricomycetidae</taxon>
        <taxon>Agaricales</taxon>
        <taxon>Agaricineae</taxon>
        <taxon>Nidulariaceae</taxon>
        <taxon>Crucibulum</taxon>
    </lineage>
</organism>
<dbReference type="AlphaFoldDB" id="A0A5C3LTE3"/>
<protein>
    <submittedName>
        <fullName evidence="1">Uncharacterized protein</fullName>
    </submittedName>
</protein>
<dbReference type="Proteomes" id="UP000308652">
    <property type="component" value="Unassembled WGS sequence"/>
</dbReference>
<keyword evidence="2" id="KW-1185">Reference proteome</keyword>
<dbReference type="EMBL" id="ML213615">
    <property type="protein sequence ID" value="TFK36190.1"/>
    <property type="molecule type" value="Genomic_DNA"/>
</dbReference>
<reference evidence="1 2" key="1">
    <citation type="journal article" date="2019" name="Nat. Ecol. Evol.">
        <title>Megaphylogeny resolves global patterns of mushroom evolution.</title>
        <authorList>
            <person name="Varga T."/>
            <person name="Krizsan K."/>
            <person name="Foldi C."/>
            <person name="Dima B."/>
            <person name="Sanchez-Garcia M."/>
            <person name="Sanchez-Ramirez S."/>
            <person name="Szollosi G.J."/>
            <person name="Szarkandi J.G."/>
            <person name="Papp V."/>
            <person name="Albert L."/>
            <person name="Andreopoulos W."/>
            <person name="Angelini C."/>
            <person name="Antonin V."/>
            <person name="Barry K.W."/>
            <person name="Bougher N.L."/>
            <person name="Buchanan P."/>
            <person name="Buyck B."/>
            <person name="Bense V."/>
            <person name="Catcheside P."/>
            <person name="Chovatia M."/>
            <person name="Cooper J."/>
            <person name="Damon W."/>
            <person name="Desjardin D."/>
            <person name="Finy P."/>
            <person name="Geml J."/>
            <person name="Haridas S."/>
            <person name="Hughes K."/>
            <person name="Justo A."/>
            <person name="Karasinski D."/>
            <person name="Kautmanova I."/>
            <person name="Kiss B."/>
            <person name="Kocsube S."/>
            <person name="Kotiranta H."/>
            <person name="LaButti K.M."/>
            <person name="Lechner B.E."/>
            <person name="Liimatainen K."/>
            <person name="Lipzen A."/>
            <person name="Lukacs Z."/>
            <person name="Mihaltcheva S."/>
            <person name="Morgado L.N."/>
            <person name="Niskanen T."/>
            <person name="Noordeloos M.E."/>
            <person name="Ohm R.A."/>
            <person name="Ortiz-Santana B."/>
            <person name="Ovrebo C."/>
            <person name="Racz N."/>
            <person name="Riley R."/>
            <person name="Savchenko A."/>
            <person name="Shiryaev A."/>
            <person name="Soop K."/>
            <person name="Spirin V."/>
            <person name="Szebenyi C."/>
            <person name="Tomsovsky M."/>
            <person name="Tulloss R.E."/>
            <person name="Uehling J."/>
            <person name="Grigoriev I.V."/>
            <person name="Vagvolgyi C."/>
            <person name="Papp T."/>
            <person name="Martin F.M."/>
            <person name="Miettinen O."/>
            <person name="Hibbett D.S."/>
            <person name="Nagy L.G."/>
        </authorList>
    </citation>
    <scope>NUCLEOTIDE SEQUENCE [LARGE SCALE GENOMIC DNA]</scope>
    <source>
        <strain evidence="1 2">CBS 166.37</strain>
    </source>
</reference>
<name>A0A5C3LTE3_9AGAR</name>